<dbReference type="CDD" id="cd01389">
    <property type="entry name" value="HMG-box_ROX1-like"/>
    <property type="match status" value="1"/>
</dbReference>
<evidence type="ECO:0000256" key="2">
    <source>
        <dbReference type="ARBA" id="ARBA00023242"/>
    </source>
</evidence>
<organism evidence="6 7">
    <name type="scientific">Coprinellus micaceus</name>
    <name type="common">Glistening ink-cap mushroom</name>
    <name type="synonym">Coprinus micaceus</name>
    <dbReference type="NCBI Taxonomy" id="71717"/>
    <lineage>
        <taxon>Eukaryota</taxon>
        <taxon>Fungi</taxon>
        <taxon>Dikarya</taxon>
        <taxon>Basidiomycota</taxon>
        <taxon>Agaricomycotina</taxon>
        <taxon>Agaricomycetes</taxon>
        <taxon>Agaricomycetidae</taxon>
        <taxon>Agaricales</taxon>
        <taxon>Agaricineae</taxon>
        <taxon>Psathyrellaceae</taxon>
        <taxon>Coprinellus</taxon>
    </lineage>
</organism>
<feature type="compositionally biased region" description="Pro residues" evidence="4">
    <location>
        <begin position="50"/>
        <end position="59"/>
    </location>
</feature>
<keyword evidence="1 3" id="KW-0238">DNA-binding</keyword>
<evidence type="ECO:0000256" key="4">
    <source>
        <dbReference type="SAM" id="MobiDB-lite"/>
    </source>
</evidence>
<dbReference type="GO" id="GO:0000981">
    <property type="term" value="F:DNA-binding transcription factor activity, RNA polymerase II-specific"/>
    <property type="evidence" value="ECO:0007669"/>
    <property type="project" value="TreeGrafter"/>
</dbReference>
<feature type="compositionally biased region" description="Basic residues" evidence="4">
    <location>
        <begin position="189"/>
        <end position="198"/>
    </location>
</feature>
<dbReference type="GO" id="GO:0005634">
    <property type="term" value="C:nucleus"/>
    <property type="evidence" value="ECO:0007669"/>
    <property type="project" value="UniProtKB-UniRule"/>
</dbReference>
<gene>
    <name evidence="6" type="ORF">FA13DRAFT_1792664</name>
</gene>
<accession>A0A4Y7T7T0</accession>
<dbReference type="PANTHER" id="PTHR45789">
    <property type="entry name" value="FI18025P1"/>
    <property type="match status" value="1"/>
</dbReference>
<dbReference type="Proteomes" id="UP000298030">
    <property type="component" value="Unassembled WGS sequence"/>
</dbReference>
<feature type="domain" description="HMG box" evidence="5">
    <location>
        <begin position="76"/>
        <end position="145"/>
    </location>
</feature>
<dbReference type="SMART" id="SM00398">
    <property type="entry name" value="HMG"/>
    <property type="match status" value="1"/>
</dbReference>
<dbReference type="GO" id="GO:0000978">
    <property type="term" value="F:RNA polymerase II cis-regulatory region sequence-specific DNA binding"/>
    <property type="evidence" value="ECO:0007669"/>
    <property type="project" value="TreeGrafter"/>
</dbReference>
<keyword evidence="7" id="KW-1185">Reference proteome</keyword>
<keyword evidence="2 3" id="KW-0539">Nucleus</keyword>
<evidence type="ECO:0000256" key="1">
    <source>
        <dbReference type="ARBA" id="ARBA00023125"/>
    </source>
</evidence>
<feature type="region of interest" description="Disordered" evidence="4">
    <location>
        <begin position="136"/>
        <end position="168"/>
    </location>
</feature>
<dbReference type="OrthoDB" id="6247875at2759"/>
<dbReference type="STRING" id="71717.A0A4Y7T7T0"/>
<feature type="region of interest" description="Disordered" evidence="4">
    <location>
        <begin position="50"/>
        <end position="79"/>
    </location>
</feature>
<protein>
    <recommendedName>
        <fullName evidence="5">HMG box domain-containing protein</fullName>
    </recommendedName>
</protein>
<comment type="caution">
    <text evidence="6">The sequence shown here is derived from an EMBL/GenBank/DDBJ whole genome shotgun (WGS) entry which is preliminary data.</text>
</comment>
<dbReference type="PROSITE" id="PS50118">
    <property type="entry name" value="HMG_BOX_2"/>
    <property type="match status" value="1"/>
</dbReference>
<reference evidence="6 7" key="1">
    <citation type="journal article" date="2019" name="Nat. Ecol. Evol.">
        <title>Megaphylogeny resolves global patterns of mushroom evolution.</title>
        <authorList>
            <person name="Varga T."/>
            <person name="Krizsan K."/>
            <person name="Foldi C."/>
            <person name="Dima B."/>
            <person name="Sanchez-Garcia M."/>
            <person name="Sanchez-Ramirez S."/>
            <person name="Szollosi G.J."/>
            <person name="Szarkandi J.G."/>
            <person name="Papp V."/>
            <person name="Albert L."/>
            <person name="Andreopoulos W."/>
            <person name="Angelini C."/>
            <person name="Antonin V."/>
            <person name="Barry K.W."/>
            <person name="Bougher N.L."/>
            <person name="Buchanan P."/>
            <person name="Buyck B."/>
            <person name="Bense V."/>
            <person name="Catcheside P."/>
            <person name="Chovatia M."/>
            <person name="Cooper J."/>
            <person name="Damon W."/>
            <person name="Desjardin D."/>
            <person name="Finy P."/>
            <person name="Geml J."/>
            <person name="Haridas S."/>
            <person name="Hughes K."/>
            <person name="Justo A."/>
            <person name="Karasinski D."/>
            <person name="Kautmanova I."/>
            <person name="Kiss B."/>
            <person name="Kocsube S."/>
            <person name="Kotiranta H."/>
            <person name="LaButti K.M."/>
            <person name="Lechner B.E."/>
            <person name="Liimatainen K."/>
            <person name="Lipzen A."/>
            <person name="Lukacs Z."/>
            <person name="Mihaltcheva S."/>
            <person name="Morgado L.N."/>
            <person name="Niskanen T."/>
            <person name="Noordeloos M.E."/>
            <person name="Ohm R.A."/>
            <person name="Ortiz-Santana B."/>
            <person name="Ovrebo C."/>
            <person name="Racz N."/>
            <person name="Riley R."/>
            <person name="Savchenko A."/>
            <person name="Shiryaev A."/>
            <person name="Soop K."/>
            <person name="Spirin V."/>
            <person name="Szebenyi C."/>
            <person name="Tomsovsky M."/>
            <person name="Tulloss R.E."/>
            <person name="Uehling J."/>
            <person name="Grigoriev I.V."/>
            <person name="Vagvolgyi C."/>
            <person name="Papp T."/>
            <person name="Martin F.M."/>
            <person name="Miettinen O."/>
            <person name="Hibbett D.S."/>
            <person name="Nagy L.G."/>
        </authorList>
    </citation>
    <scope>NUCLEOTIDE SEQUENCE [LARGE SCALE GENOMIC DNA]</scope>
    <source>
        <strain evidence="6 7">FP101781</strain>
    </source>
</reference>
<name>A0A4Y7T7T0_COPMI</name>
<feature type="DNA-binding region" description="HMG box" evidence="3">
    <location>
        <begin position="76"/>
        <end position="145"/>
    </location>
</feature>
<feature type="compositionally biased region" description="Polar residues" evidence="4">
    <location>
        <begin position="247"/>
        <end position="259"/>
    </location>
</feature>
<dbReference type="InterPro" id="IPR051356">
    <property type="entry name" value="SOX/SOX-like_TF"/>
</dbReference>
<dbReference type="InterPro" id="IPR036910">
    <property type="entry name" value="HMG_box_dom_sf"/>
</dbReference>
<proteinExistence type="predicted"/>
<evidence type="ECO:0000313" key="7">
    <source>
        <dbReference type="Proteomes" id="UP000298030"/>
    </source>
</evidence>
<dbReference type="AlphaFoldDB" id="A0A4Y7T7T0"/>
<dbReference type="EMBL" id="QPFP01000024">
    <property type="protein sequence ID" value="TEB30205.1"/>
    <property type="molecule type" value="Genomic_DNA"/>
</dbReference>
<dbReference type="SUPFAM" id="SSF47095">
    <property type="entry name" value="HMG-box"/>
    <property type="match status" value="1"/>
</dbReference>
<evidence type="ECO:0000259" key="5">
    <source>
        <dbReference type="PROSITE" id="PS50118"/>
    </source>
</evidence>
<evidence type="ECO:0000313" key="6">
    <source>
        <dbReference type="EMBL" id="TEB30205.1"/>
    </source>
</evidence>
<dbReference type="Pfam" id="PF00505">
    <property type="entry name" value="HMG_box"/>
    <property type="match status" value="1"/>
</dbReference>
<dbReference type="PANTHER" id="PTHR45789:SF2">
    <property type="entry name" value="FI18025P1"/>
    <property type="match status" value="1"/>
</dbReference>
<feature type="region of interest" description="Disordered" evidence="4">
    <location>
        <begin position="182"/>
        <end position="259"/>
    </location>
</feature>
<dbReference type="InterPro" id="IPR009071">
    <property type="entry name" value="HMG_box_dom"/>
</dbReference>
<evidence type="ECO:0000256" key="3">
    <source>
        <dbReference type="PROSITE-ProRule" id="PRU00267"/>
    </source>
</evidence>
<sequence length="473" mass="50930">MSQSPAYPLSLSPSDSELYEKPHIMYIPNYCPVPLAKHLRESQSVSPLVPPTMPLPATPPSSSLSQVPLPPPQNHIRRPPNAFMIYRSELIKSRAIPPMVEHRQQNISKLAGECWNLLSQAEKDVYHEKARQALAKHNLDHPGYKFQPAPRGSKGPKAKAQSDSATNAERIKQIREKYCGIVGPSTVAQRKRKSKSKEHRVSEGKTSKVQQQVPSPRPSPLSPALEINPGLSFSGPPTPESHGPATPMTSVAGGSNQGNFHIIHPMPSFVPPPTSTLSEALLPRRPSTTAFEKLPSQRSSSFNFNYFSTTLFTTRPLPSTNFFPTFELNAGPAPSIEAPQADYSSIPDQAMYGSFPGYADFNTFGPNAGDGPELLDMAGFNQQQQQAVEEASIGGSHGVAPLGLHIRSLSDSVCPLDTTGIQHGAHAASAFDWGLGATSYDHALEDDFGCMSVADGSTSSAPSPTYSSGSSSW</sequence>
<dbReference type="Gene3D" id="1.10.30.10">
    <property type="entry name" value="High mobility group box domain"/>
    <property type="match status" value="1"/>
</dbReference>